<keyword evidence="4 6" id="KW-1133">Transmembrane helix</keyword>
<feature type="transmembrane region" description="Helical" evidence="6">
    <location>
        <begin position="343"/>
        <end position="363"/>
    </location>
</feature>
<evidence type="ECO:0000313" key="10">
    <source>
        <dbReference type="Proteomes" id="UP000186029"/>
    </source>
</evidence>
<feature type="transmembrane region" description="Helical" evidence="6">
    <location>
        <begin position="475"/>
        <end position="494"/>
    </location>
</feature>
<dbReference type="GO" id="GO:0005886">
    <property type="term" value="C:plasma membrane"/>
    <property type="evidence" value="ECO:0007669"/>
    <property type="project" value="UniProtKB-SubCell"/>
</dbReference>
<feature type="transmembrane region" description="Helical" evidence="6">
    <location>
        <begin position="30"/>
        <end position="48"/>
    </location>
</feature>
<dbReference type="Proteomes" id="UP000186029">
    <property type="component" value="Unassembled WGS sequence"/>
</dbReference>
<feature type="transmembrane region" description="Helical" evidence="6">
    <location>
        <begin position="406"/>
        <end position="428"/>
    </location>
</feature>
<keyword evidence="2" id="KW-1003">Cell membrane</keyword>
<gene>
    <name evidence="9" type="ORF">A2Z61_00680</name>
</gene>
<feature type="transmembrane region" description="Helical" evidence="6">
    <location>
        <begin position="435"/>
        <end position="455"/>
    </location>
</feature>
<dbReference type="PANTHER" id="PTHR30619">
    <property type="entry name" value="DNA INTERNALIZATION/COMPETENCE PROTEIN COMEC/REC2"/>
    <property type="match status" value="1"/>
</dbReference>
<evidence type="ECO:0000256" key="2">
    <source>
        <dbReference type="ARBA" id="ARBA00022475"/>
    </source>
</evidence>
<feature type="transmembrane region" description="Helical" evidence="6">
    <location>
        <begin position="54"/>
        <end position="73"/>
    </location>
</feature>
<dbReference type="EMBL" id="MFAC01000018">
    <property type="protein sequence ID" value="OGD66868.1"/>
    <property type="molecule type" value="Genomic_DNA"/>
</dbReference>
<feature type="domain" description="DUF4131" evidence="8">
    <location>
        <begin position="29"/>
        <end position="192"/>
    </location>
</feature>
<dbReference type="AlphaFoldDB" id="A0A1F5EHI9"/>
<dbReference type="InterPro" id="IPR004477">
    <property type="entry name" value="ComEC_N"/>
</dbReference>
<comment type="subcellular location">
    <subcellularLocation>
        <location evidence="1">Cell membrane</location>
        <topology evidence="1">Multi-pass membrane protein</topology>
    </subcellularLocation>
</comment>
<evidence type="ECO:0000259" key="7">
    <source>
        <dbReference type="Pfam" id="PF03772"/>
    </source>
</evidence>
<evidence type="ECO:0000259" key="8">
    <source>
        <dbReference type="Pfam" id="PF13567"/>
    </source>
</evidence>
<proteinExistence type="predicted"/>
<accession>A0A1F5EHI9</accession>
<dbReference type="Pfam" id="PF03772">
    <property type="entry name" value="Competence"/>
    <property type="match status" value="1"/>
</dbReference>
<dbReference type="STRING" id="1797580.A2Z61_00680"/>
<keyword evidence="3 6" id="KW-0812">Transmembrane</keyword>
<dbReference type="InterPro" id="IPR052159">
    <property type="entry name" value="Competence_DNA_uptake"/>
</dbReference>
<feature type="domain" description="ComEC/Rec2-related protein" evidence="7">
    <location>
        <begin position="231"/>
        <end position="495"/>
    </location>
</feature>
<evidence type="ECO:0000256" key="6">
    <source>
        <dbReference type="SAM" id="Phobius"/>
    </source>
</evidence>
<dbReference type="NCBIfam" id="TIGR00360">
    <property type="entry name" value="ComEC_N-term"/>
    <property type="match status" value="1"/>
</dbReference>
<sequence length="498" mass="55690">MRVNYLYISIAGFAIGILFRSFFDFGFSFSIFLIALSSALFFLYRVYYRKLFSAEIIIIALFILSFALGILRFDIANLNKGNPALDAIVGQEIDAYGIVADEPDERENHTKLIIDFENIISPFSSSANSISGKAIITADIYPKFSYGDRIYIKGELQKSKNFTGDDGKVFDYVSYLSKDGIFYQMFHPKIELIESGNGNIVKRVLFAFKNSFLERVGRVIPDPQVSLLGGLVVGAKQSLGEKLQDDFRKTGIIHIVVLSGYNVTIVAEAIMRLFSFLPYIFGISIGALAIIFFAIMTGASATVVRASIMALLVLLARSTSRTYAITRALFITGFFMLLHNPKILAFDSSFQLSFMATVGLIYLAPKIEKYFHIIPTKFQLREFAIATVATQIFVLPLILYKMGTLSFVALPVNLLILVFIPITMLLGFLTGMVGFVSILLSFPFAFVTNMLLTYQLKVVDIFASIPFAAIKINHFPIWVAILIYAIYGLFMWRLSARS</sequence>
<dbReference type="InterPro" id="IPR025405">
    <property type="entry name" value="DUF4131"/>
</dbReference>
<feature type="transmembrane region" description="Helical" evidence="6">
    <location>
        <begin position="276"/>
        <end position="296"/>
    </location>
</feature>
<organism evidence="9 10">
    <name type="scientific">Candidatus Campbellbacteria bacterium RIFCSPLOWO2_02_35_12</name>
    <dbReference type="NCBI Taxonomy" id="1797580"/>
    <lineage>
        <taxon>Bacteria</taxon>
        <taxon>Candidatus Campbelliibacteriota</taxon>
    </lineage>
</organism>
<keyword evidence="5 6" id="KW-0472">Membrane</keyword>
<evidence type="ECO:0000256" key="1">
    <source>
        <dbReference type="ARBA" id="ARBA00004651"/>
    </source>
</evidence>
<evidence type="ECO:0000256" key="4">
    <source>
        <dbReference type="ARBA" id="ARBA00022989"/>
    </source>
</evidence>
<reference evidence="9 10" key="1">
    <citation type="journal article" date="2016" name="Nat. Commun.">
        <title>Thousands of microbial genomes shed light on interconnected biogeochemical processes in an aquifer system.</title>
        <authorList>
            <person name="Anantharaman K."/>
            <person name="Brown C.T."/>
            <person name="Hug L.A."/>
            <person name="Sharon I."/>
            <person name="Castelle C.J."/>
            <person name="Probst A.J."/>
            <person name="Thomas B.C."/>
            <person name="Singh A."/>
            <person name="Wilkins M.J."/>
            <person name="Karaoz U."/>
            <person name="Brodie E.L."/>
            <person name="Williams K.H."/>
            <person name="Hubbard S.S."/>
            <person name="Banfield J.F."/>
        </authorList>
    </citation>
    <scope>NUCLEOTIDE SEQUENCE [LARGE SCALE GENOMIC DNA]</scope>
</reference>
<evidence type="ECO:0000256" key="3">
    <source>
        <dbReference type="ARBA" id="ARBA00022692"/>
    </source>
</evidence>
<dbReference type="PANTHER" id="PTHR30619:SF7">
    <property type="entry name" value="BETA-LACTAMASE DOMAIN PROTEIN"/>
    <property type="match status" value="1"/>
</dbReference>
<evidence type="ECO:0000313" key="9">
    <source>
        <dbReference type="EMBL" id="OGD66868.1"/>
    </source>
</evidence>
<feature type="transmembrane region" description="Helical" evidence="6">
    <location>
        <begin position="251"/>
        <end position="270"/>
    </location>
</feature>
<comment type="caution">
    <text evidence="9">The sequence shown here is derived from an EMBL/GenBank/DDBJ whole genome shotgun (WGS) entry which is preliminary data.</text>
</comment>
<name>A0A1F5EHI9_9BACT</name>
<evidence type="ECO:0000256" key="5">
    <source>
        <dbReference type="ARBA" id="ARBA00023136"/>
    </source>
</evidence>
<feature type="transmembrane region" description="Helical" evidence="6">
    <location>
        <begin position="6"/>
        <end position="23"/>
    </location>
</feature>
<protein>
    <recommendedName>
        <fullName evidence="11">ComEC/Rec2-related protein domain-containing protein</fullName>
    </recommendedName>
</protein>
<feature type="transmembrane region" description="Helical" evidence="6">
    <location>
        <begin position="383"/>
        <end position="400"/>
    </location>
</feature>
<dbReference type="Pfam" id="PF13567">
    <property type="entry name" value="DUF4131"/>
    <property type="match status" value="1"/>
</dbReference>
<evidence type="ECO:0008006" key="11">
    <source>
        <dbReference type="Google" id="ProtNLM"/>
    </source>
</evidence>